<evidence type="ECO:0000259" key="9">
    <source>
        <dbReference type="PROSITE" id="PS50942"/>
    </source>
</evidence>
<keyword evidence="11" id="KW-1185">Reference proteome</keyword>
<dbReference type="AlphaFoldDB" id="A0AA38ZI88"/>
<evidence type="ECO:0000256" key="3">
    <source>
        <dbReference type="ARBA" id="ARBA00004600"/>
    </source>
</evidence>
<keyword evidence="5" id="KW-0333">Golgi apparatus</keyword>
<dbReference type="SMART" id="SM00273">
    <property type="entry name" value="ENTH"/>
    <property type="match status" value="1"/>
</dbReference>
<keyword evidence="8" id="KW-0968">Cytoplasmic vesicle</keyword>
<dbReference type="InterPro" id="IPR048050">
    <property type="entry name" value="ANTH_N_plant"/>
</dbReference>
<dbReference type="GO" id="GO:0006900">
    <property type="term" value="P:vesicle budding from membrane"/>
    <property type="evidence" value="ECO:0007669"/>
    <property type="project" value="TreeGrafter"/>
</dbReference>
<dbReference type="InterPro" id="IPR008942">
    <property type="entry name" value="ENTH_VHS"/>
</dbReference>
<sequence>MAAGGSTQQSLRRAIGALKDSTKVGLAKVNSGYKALDIAIVKATNHDEVLAKEKHIRTIFGALSSSTPRADVAYCIQALAKRLAKTQNWAVALKTLIVMHRAMREIDSTFREEFINYSQNRALMLNLSHFKDDSGPNAWNYSAWVRVYALYLEEHLECFRLLKYDIQTYHSRTRELDTPDLLEQLPALQQLLFRLLACQPEGAAVYNKLIQYALSILAGECVKLYGAITNGILNLVDKYFEMQKHDAVRALEIYQKAGNQAEKLSEFFEICRGLDFGRVQFVKIEQPPATFMTAMEEYVKDTPCTLAHHPITYPTNDVKVNLKKNAIREDNRVSDQKQDFDVEEILDPSLTSPEPPSSDQIEAAAKLQVTELLDLDELIQEASELDEKNAFEVAIFTSENPSNSANGLNLSCQTTGWELALVTAPSSSGAAVAESKLAGGMDKLTLDSLYDGAIAGRANQNRTYHMGQLGSNPFELANSTRDPFYASSNIAPSTNVEMAGITQQEEGLMMQQQQYRQPLIDTGAASVEEALRLYVGTPLLNFAWCFCSGLLLVYPTV</sequence>
<keyword evidence="4" id="KW-0254">Endocytosis</keyword>
<comment type="subcellular location">
    <subcellularLocation>
        <location evidence="1">Cytoplasmic vesicle</location>
        <location evidence="1">Clathrin-coated vesicle</location>
    </subcellularLocation>
    <subcellularLocation>
        <location evidence="2">Golgi apparatus</location>
    </subcellularLocation>
    <subcellularLocation>
        <location evidence="3">Membrane</location>
        <location evidence="3">Clathrin-coated pit</location>
    </subcellularLocation>
</comment>
<dbReference type="Gene3D" id="1.20.58.150">
    <property type="entry name" value="ANTH domain"/>
    <property type="match status" value="1"/>
</dbReference>
<dbReference type="PANTHER" id="PTHR22951">
    <property type="entry name" value="CLATHRIN ASSEMBLY PROTEIN"/>
    <property type="match status" value="1"/>
</dbReference>
<dbReference type="GO" id="GO:0032050">
    <property type="term" value="F:clathrin heavy chain binding"/>
    <property type="evidence" value="ECO:0007669"/>
    <property type="project" value="TreeGrafter"/>
</dbReference>
<proteinExistence type="predicted"/>
<evidence type="ECO:0000256" key="5">
    <source>
        <dbReference type="ARBA" id="ARBA00023034"/>
    </source>
</evidence>
<dbReference type="GO" id="GO:0005905">
    <property type="term" value="C:clathrin-coated pit"/>
    <property type="evidence" value="ECO:0007669"/>
    <property type="project" value="UniProtKB-SubCell"/>
</dbReference>
<dbReference type="Proteomes" id="UP001168098">
    <property type="component" value="Unassembled WGS sequence"/>
</dbReference>
<evidence type="ECO:0000256" key="8">
    <source>
        <dbReference type="ARBA" id="ARBA00023329"/>
    </source>
</evidence>
<dbReference type="InterPro" id="IPR014712">
    <property type="entry name" value="ANTH_dom_sf"/>
</dbReference>
<evidence type="ECO:0000256" key="6">
    <source>
        <dbReference type="ARBA" id="ARBA00023136"/>
    </source>
</evidence>
<dbReference type="EMBL" id="JARBHA010000011">
    <property type="protein sequence ID" value="KAJ9689112.1"/>
    <property type="molecule type" value="Genomic_DNA"/>
</dbReference>
<evidence type="ECO:0000256" key="1">
    <source>
        <dbReference type="ARBA" id="ARBA00004132"/>
    </source>
</evidence>
<dbReference type="GO" id="GO:0030136">
    <property type="term" value="C:clathrin-coated vesicle"/>
    <property type="evidence" value="ECO:0007669"/>
    <property type="project" value="UniProtKB-SubCell"/>
</dbReference>
<dbReference type="GO" id="GO:0072583">
    <property type="term" value="P:clathrin-dependent endocytosis"/>
    <property type="evidence" value="ECO:0007669"/>
    <property type="project" value="InterPro"/>
</dbReference>
<dbReference type="Gene3D" id="1.25.40.90">
    <property type="match status" value="1"/>
</dbReference>
<dbReference type="FunFam" id="1.20.58.150:FF:000005">
    <property type="entry name" value="putative clathrin assembly protein At2g25430"/>
    <property type="match status" value="1"/>
</dbReference>
<dbReference type="CDD" id="cd03564">
    <property type="entry name" value="ANTH_N"/>
    <property type="match status" value="1"/>
</dbReference>
<dbReference type="PANTHER" id="PTHR22951:SF97">
    <property type="entry name" value="ENTH DOMAIN-CONTAINING PROTEIN"/>
    <property type="match status" value="1"/>
</dbReference>
<keyword evidence="7" id="KW-0168">Coated pit</keyword>
<reference evidence="10 11" key="1">
    <citation type="journal article" date="2023" name="BMC Biotechnol.">
        <title>Vitis rotundifolia cv Carlos genome sequencing.</title>
        <authorList>
            <person name="Huff M."/>
            <person name="Hulse-Kemp A."/>
            <person name="Scheffler B."/>
            <person name="Youngblood R."/>
            <person name="Simpson S."/>
            <person name="Babiker E."/>
            <person name="Staton M."/>
        </authorList>
    </citation>
    <scope>NUCLEOTIDE SEQUENCE [LARGE SCALE GENOMIC DNA]</scope>
    <source>
        <tissue evidence="10">Leaf</tissue>
    </source>
</reference>
<dbReference type="GO" id="GO:0005545">
    <property type="term" value="F:1-phosphatidylinositol binding"/>
    <property type="evidence" value="ECO:0007669"/>
    <property type="project" value="InterPro"/>
</dbReference>
<dbReference type="SUPFAM" id="SSF48464">
    <property type="entry name" value="ENTH/VHS domain"/>
    <property type="match status" value="1"/>
</dbReference>
<dbReference type="Pfam" id="PF07651">
    <property type="entry name" value="ANTH"/>
    <property type="match status" value="1"/>
</dbReference>
<evidence type="ECO:0000313" key="11">
    <source>
        <dbReference type="Proteomes" id="UP001168098"/>
    </source>
</evidence>
<organism evidence="10 11">
    <name type="scientific">Vitis rotundifolia</name>
    <name type="common">Muscadine grape</name>
    <dbReference type="NCBI Taxonomy" id="103349"/>
    <lineage>
        <taxon>Eukaryota</taxon>
        <taxon>Viridiplantae</taxon>
        <taxon>Streptophyta</taxon>
        <taxon>Embryophyta</taxon>
        <taxon>Tracheophyta</taxon>
        <taxon>Spermatophyta</taxon>
        <taxon>Magnoliopsida</taxon>
        <taxon>eudicotyledons</taxon>
        <taxon>Gunneridae</taxon>
        <taxon>Pentapetalae</taxon>
        <taxon>rosids</taxon>
        <taxon>Vitales</taxon>
        <taxon>Vitaceae</taxon>
        <taxon>Viteae</taxon>
        <taxon>Vitis</taxon>
    </lineage>
</organism>
<feature type="domain" description="ENTH" evidence="9">
    <location>
        <begin position="28"/>
        <end position="166"/>
    </location>
</feature>
<dbReference type="PROSITE" id="PS50942">
    <property type="entry name" value="ENTH"/>
    <property type="match status" value="1"/>
</dbReference>
<dbReference type="GO" id="GO:0005546">
    <property type="term" value="F:phosphatidylinositol-4,5-bisphosphate binding"/>
    <property type="evidence" value="ECO:0007669"/>
    <property type="project" value="TreeGrafter"/>
</dbReference>
<dbReference type="GO" id="GO:0000149">
    <property type="term" value="F:SNARE binding"/>
    <property type="evidence" value="ECO:0007669"/>
    <property type="project" value="TreeGrafter"/>
</dbReference>
<evidence type="ECO:0000256" key="7">
    <source>
        <dbReference type="ARBA" id="ARBA00023176"/>
    </source>
</evidence>
<evidence type="ECO:0000256" key="4">
    <source>
        <dbReference type="ARBA" id="ARBA00022583"/>
    </source>
</evidence>
<accession>A0AA38ZI88</accession>
<evidence type="ECO:0000256" key="2">
    <source>
        <dbReference type="ARBA" id="ARBA00004555"/>
    </source>
</evidence>
<dbReference type="InterPro" id="IPR013809">
    <property type="entry name" value="ENTH"/>
</dbReference>
<dbReference type="SUPFAM" id="SSF89009">
    <property type="entry name" value="GAT-like domain"/>
    <property type="match status" value="1"/>
</dbReference>
<dbReference type="InterPro" id="IPR045192">
    <property type="entry name" value="AP180-like"/>
</dbReference>
<dbReference type="GO" id="GO:0048268">
    <property type="term" value="P:clathrin coat assembly"/>
    <property type="evidence" value="ECO:0007669"/>
    <property type="project" value="InterPro"/>
</dbReference>
<protein>
    <recommendedName>
        <fullName evidence="9">ENTH domain-containing protein</fullName>
    </recommendedName>
</protein>
<evidence type="ECO:0000313" key="10">
    <source>
        <dbReference type="EMBL" id="KAJ9689112.1"/>
    </source>
</evidence>
<name>A0AA38ZI88_VITRO</name>
<dbReference type="InterPro" id="IPR011417">
    <property type="entry name" value="ANTH_dom"/>
</dbReference>
<keyword evidence="6" id="KW-0472">Membrane</keyword>
<comment type="caution">
    <text evidence="10">The sequence shown here is derived from an EMBL/GenBank/DDBJ whole genome shotgun (WGS) entry which is preliminary data.</text>
</comment>
<dbReference type="GO" id="GO:0005794">
    <property type="term" value="C:Golgi apparatus"/>
    <property type="evidence" value="ECO:0007669"/>
    <property type="project" value="UniProtKB-SubCell"/>
</dbReference>
<gene>
    <name evidence="10" type="ORF">PVL29_014654</name>
</gene>